<dbReference type="EMBL" id="KQ244806">
    <property type="protein sequence ID" value="KNC74065.1"/>
    <property type="molecule type" value="Genomic_DNA"/>
</dbReference>
<proteinExistence type="predicted"/>
<accession>A0A0L0FBF2</accession>
<feature type="non-terminal residue" evidence="1">
    <location>
        <position position="1"/>
    </location>
</feature>
<dbReference type="Proteomes" id="UP000054560">
    <property type="component" value="Unassembled WGS sequence"/>
</dbReference>
<sequence>VSLKPVSHYRLQWKSKGQNTRKKGSVWQPVFKEAWVKGKNKIAFSVGEYIGKELGEPIDGIAVELTDDTVSSLFKSQILTDGVLNWLVPHPVNFKLVWSQTEDDKADPSASPTGLYCWRAIPPTPHFIAVGMVTTTEANMPELDCIRCIPKAWAMPLRGSPVLLWDDSGTGGKRGSFWRVNRLGTLFVAEGHGAPEEGLYDLIDETFQADSGILMGNLNARLPNTPAQPTNE</sequence>
<evidence type="ECO:0000313" key="1">
    <source>
        <dbReference type="EMBL" id="KNC74065.1"/>
    </source>
</evidence>
<dbReference type="InterPro" id="IPR009291">
    <property type="entry name" value="Vps62"/>
</dbReference>
<reference evidence="1 2" key="1">
    <citation type="submission" date="2011-02" db="EMBL/GenBank/DDBJ databases">
        <title>The Genome Sequence of Sphaeroforma arctica JP610.</title>
        <authorList>
            <consortium name="The Broad Institute Genome Sequencing Platform"/>
            <person name="Russ C."/>
            <person name="Cuomo C."/>
            <person name="Young S.K."/>
            <person name="Zeng Q."/>
            <person name="Gargeya S."/>
            <person name="Alvarado L."/>
            <person name="Berlin A."/>
            <person name="Chapman S.B."/>
            <person name="Chen Z."/>
            <person name="Freedman E."/>
            <person name="Gellesch M."/>
            <person name="Goldberg J."/>
            <person name="Griggs A."/>
            <person name="Gujja S."/>
            <person name="Heilman E."/>
            <person name="Heiman D."/>
            <person name="Howarth C."/>
            <person name="Mehta T."/>
            <person name="Neiman D."/>
            <person name="Pearson M."/>
            <person name="Roberts A."/>
            <person name="Saif S."/>
            <person name="Shea T."/>
            <person name="Shenoy N."/>
            <person name="Sisk P."/>
            <person name="Stolte C."/>
            <person name="Sykes S."/>
            <person name="White J."/>
            <person name="Yandava C."/>
            <person name="Burger G."/>
            <person name="Gray M.W."/>
            <person name="Holland P.W.H."/>
            <person name="King N."/>
            <person name="Lang F.B.F."/>
            <person name="Roger A.J."/>
            <person name="Ruiz-Trillo I."/>
            <person name="Haas B."/>
            <person name="Nusbaum C."/>
            <person name="Birren B."/>
        </authorList>
    </citation>
    <scope>NUCLEOTIDE SEQUENCE [LARGE SCALE GENOMIC DNA]</scope>
    <source>
        <strain evidence="1 2">JP610</strain>
    </source>
</reference>
<keyword evidence="2" id="KW-1185">Reference proteome</keyword>
<organism evidence="1 2">
    <name type="scientific">Sphaeroforma arctica JP610</name>
    <dbReference type="NCBI Taxonomy" id="667725"/>
    <lineage>
        <taxon>Eukaryota</taxon>
        <taxon>Ichthyosporea</taxon>
        <taxon>Ichthyophonida</taxon>
        <taxon>Sphaeroforma</taxon>
    </lineage>
</organism>
<dbReference type="Pfam" id="PF06101">
    <property type="entry name" value="Vps62"/>
    <property type="match status" value="1"/>
</dbReference>
<name>A0A0L0FBF2_9EUKA</name>
<dbReference type="RefSeq" id="XP_014147967.1">
    <property type="nucleotide sequence ID" value="XM_014292492.1"/>
</dbReference>
<dbReference type="GeneID" id="25913881"/>
<gene>
    <name evidence="1" type="ORF">SARC_13377</name>
</gene>
<feature type="non-terminal residue" evidence="1">
    <location>
        <position position="232"/>
    </location>
</feature>
<protein>
    <submittedName>
        <fullName evidence="1">Uncharacterized protein</fullName>
    </submittedName>
</protein>
<dbReference type="AlphaFoldDB" id="A0A0L0FBF2"/>
<evidence type="ECO:0000313" key="2">
    <source>
        <dbReference type="Proteomes" id="UP000054560"/>
    </source>
</evidence>